<dbReference type="EMBL" id="DWYC01000066">
    <property type="protein sequence ID" value="HJB57410.1"/>
    <property type="molecule type" value="Genomic_DNA"/>
</dbReference>
<name>A0A9D2MC16_9FIRM</name>
<reference evidence="1" key="2">
    <citation type="submission" date="2021-04" db="EMBL/GenBank/DDBJ databases">
        <authorList>
            <person name="Gilroy R."/>
        </authorList>
    </citation>
    <scope>NUCLEOTIDE SEQUENCE</scope>
    <source>
        <strain evidence="1">CHK189-11263</strain>
    </source>
</reference>
<evidence type="ECO:0000313" key="2">
    <source>
        <dbReference type="Proteomes" id="UP000824208"/>
    </source>
</evidence>
<protein>
    <submittedName>
        <fullName evidence="1">Uncharacterized protein</fullName>
    </submittedName>
</protein>
<accession>A0A9D2MC16</accession>
<dbReference type="AlphaFoldDB" id="A0A9D2MC16"/>
<evidence type="ECO:0000313" key="1">
    <source>
        <dbReference type="EMBL" id="HJB57410.1"/>
    </source>
</evidence>
<comment type="caution">
    <text evidence="1">The sequence shown here is derived from an EMBL/GenBank/DDBJ whole genome shotgun (WGS) entry which is preliminary data.</text>
</comment>
<gene>
    <name evidence="1" type="ORF">H9714_07655</name>
</gene>
<dbReference type="Proteomes" id="UP000824208">
    <property type="component" value="Unassembled WGS sequence"/>
</dbReference>
<proteinExistence type="predicted"/>
<sequence>MSDAEVTALAAVLVAVIEALAAWDRRKARAAGARAEKRAARRAEESRLSMDLMSANCALALTTAKKLAGLHTNGDVEEAMEAARTAQESYQAFLQRQAADQVSKV</sequence>
<reference evidence="1" key="1">
    <citation type="journal article" date="2021" name="PeerJ">
        <title>Extensive microbial diversity within the chicken gut microbiome revealed by metagenomics and culture.</title>
        <authorList>
            <person name="Gilroy R."/>
            <person name="Ravi A."/>
            <person name="Getino M."/>
            <person name="Pursley I."/>
            <person name="Horton D.L."/>
            <person name="Alikhan N.F."/>
            <person name="Baker D."/>
            <person name="Gharbi K."/>
            <person name="Hall N."/>
            <person name="Watson M."/>
            <person name="Adriaenssens E.M."/>
            <person name="Foster-Nyarko E."/>
            <person name="Jarju S."/>
            <person name="Secka A."/>
            <person name="Antonio M."/>
            <person name="Oren A."/>
            <person name="Chaudhuri R.R."/>
            <person name="La Ragione R."/>
            <person name="Hildebrand F."/>
            <person name="Pallen M.J."/>
        </authorList>
    </citation>
    <scope>NUCLEOTIDE SEQUENCE</scope>
    <source>
        <strain evidence="1">CHK189-11263</strain>
    </source>
</reference>
<organism evidence="1 2">
    <name type="scientific">Candidatus Flavonifractor intestinipullorum</name>
    <dbReference type="NCBI Taxonomy" id="2838587"/>
    <lineage>
        <taxon>Bacteria</taxon>
        <taxon>Bacillati</taxon>
        <taxon>Bacillota</taxon>
        <taxon>Clostridia</taxon>
        <taxon>Eubacteriales</taxon>
        <taxon>Oscillospiraceae</taxon>
        <taxon>Flavonifractor</taxon>
    </lineage>
</organism>